<dbReference type="GO" id="GO:0017004">
    <property type="term" value="P:cytochrome complex assembly"/>
    <property type="evidence" value="ECO:0007669"/>
    <property type="project" value="UniProtKB-KW"/>
</dbReference>
<accession>H5STZ0</accession>
<evidence type="ECO:0000256" key="5">
    <source>
        <dbReference type="ARBA" id="ARBA00023136"/>
    </source>
</evidence>
<feature type="transmembrane region" description="Helical" evidence="6">
    <location>
        <begin position="159"/>
        <end position="182"/>
    </location>
</feature>
<gene>
    <name evidence="8" type="ORF">HGMM_OP4C626</name>
</gene>
<keyword evidence="5 6" id="KW-0472">Membrane</keyword>
<feature type="domain" description="Cytochrome c assembly protein" evidence="7">
    <location>
        <begin position="90"/>
        <end position="289"/>
    </location>
</feature>
<dbReference type="Pfam" id="PF01578">
    <property type="entry name" value="Cytochrom_C_asm"/>
    <property type="match status" value="1"/>
</dbReference>
<dbReference type="GO" id="GO:0005886">
    <property type="term" value="C:plasma membrane"/>
    <property type="evidence" value="ECO:0007669"/>
    <property type="project" value="TreeGrafter"/>
</dbReference>
<dbReference type="PANTHER" id="PTHR30071">
    <property type="entry name" value="HEME EXPORTER PROTEIN C"/>
    <property type="match status" value="1"/>
</dbReference>
<dbReference type="PANTHER" id="PTHR30071:SF1">
    <property type="entry name" value="CYTOCHROME B_B6 PROTEIN-RELATED"/>
    <property type="match status" value="1"/>
</dbReference>
<dbReference type="InterPro" id="IPR002541">
    <property type="entry name" value="Cyt_c_assembly"/>
</dbReference>
<feature type="transmembrane region" description="Helical" evidence="6">
    <location>
        <begin position="6"/>
        <end position="26"/>
    </location>
</feature>
<keyword evidence="3" id="KW-0201">Cytochrome c-type biogenesis</keyword>
<evidence type="ECO:0000256" key="6">
    <source>
        <dbReference type="SAM" id="Phobius"/>
    </source>
</evidence>
<sequence>MDSAFFFYLSAVGYFLAFVFYLLHLIGSPTDQKSGVGIVAAPQPWVLKETTWGKLATWTTLVTVLISTVGMVLRVIEMHRVSDFWMLPVTNTYETLAFFSWAIPLVYVLFEWRYKIRVVGAFATGLAFLFIALASSPLLSSEVRPLVPALQSYWLVLHVSFTLGGEAFFAVAFGAGALFLWLQRRGGNLQTLKMLDNLGYKAIALGFPLFTLGGLVFGAIWAQHAWGRYWGWDPKETWMLITWLFYALYLHVRVKWGWRDAKTAWLAVGGFAVAMFTWWGVNYLLAGLHSYAG</sequence>
<keyword evidence="4 6" id="KW-1133">Transmembrane helix</keyword>
<feature type="transmembrane region" description="Helical" evidence="6">
    <location>
        <begin position="236"/>
        <end position="252"/>
    </location>
</feature>
<evidence type="ECO:0000259" key="7">
    <source>
        <dbReference type="Pfam" id="PF01578"/>
    </source>
</evidence>
<dbReference type="NCBIfam" id="TIGR03144">
    <property type="entry name" value="cytochr_II_ccsB"/>
    <property type="match status" value="1"/>
</dbReference>
<reference evidence="8" key="1">
    <citation type="journal article" date="2005" name="Environ. Microbiol.">
        <title>Genetic and functional properties of uncultivated thermophilic crenarchaeotes from a subsurface gold mine as revealed by analysis of genome fragments.</title>
        <authorList>
            <person name="Nunoura T."/>
            <person name="Hirayama H."/>
            <person name="Takami H."/>
            <person name="Oida H."/>
            <person name="Nishi S."/>
            <person name="Shimamura S."/>
            <person name="Suzuki Y."/>
            <person name="Inagaki F."/>
            <person name="Takai K."/>
            <person name="Nealson K.H."/>
            <person name="Horikoshi K."/>
        </authorList>
    </citation>
    <scope>NUCLEOTIDE SEQUENCE</scope>
</reference>
<evidence type="ECO:0000256" key="1">
    <source>
        <dbReference type="ARBA" id="ARBA00004141"/>
    </source>
</evidence>
<name>H5STZ0_ACEAU</name>
<feature type="transmembrane region" description="Helical" evidence="6">
    <location>
        <begin position="55"/>
        <end position="76"/>
    </location>
</feature>
<evidence type="ECO:0000256" key="4">
    <source>
        <dbReference type="ARBA" id="ARBA00022989"/>
    </source>
</evidence>
<dbReference type="EMBL" id="AP011803">
    <property type="protein sequence ID" value="BAL59990.1"/>
    <property type="molecule type" value="Genomic_DNA"/>
</dbReference>
<dbReference type="InterPro" id="IPR045062">
    <property type="entry name" value="Cyt_c_biogenesis_CcsA/CcmC"/>
</dbReference>
<protein>
    <submittedName>
        <fullName evidence="8">Cytochrome c-type biogenesis protein CcsA</fullName>
    </submittedName>
</protein>
<dbReference type="GO" id="GO:0020037">
    <property type="term" value="F:heme binding"/>
    <property type="evidence" value="ECO:0007669"/>
    <property type="project" value="InterPro"/>
</dbReference>
<reference evidence="8" key="2">
    <citation type="journal article" date="2012" name="PLoS ONE">
        <title>A Deeply Branching Thermophilic Bacterium with an Ancient Acetyl-CoA Pathway Dominates a Subsurface Ecosystem.</title>
        <authorList>
            <person name="Takami H."/>
            <person name="Noguchi H."/>
            <person name="Takaki Y."/>
            <person name="Uchiyama I."/>
            <person name="Toyoda A."/>
            <person name="Nishi S."/>
            <person name="Chee G.-J."/>
            <person name="Arai W."/>
            <person name="Nunoura T."/>
            <person name="Itoh T."/>
            <person name="Hattori M."/>
            <person name="Takai K."/>
        </authorList>
    </citation>
    <scope>NUCLEOTIDE SEQUENCE</scope>
</reference>
<feature type="transmembrane region" description="Helical" evidence="6">
    <location>
        <begin position="202"/>
        <end position="224"/>
    </location>
</feature>
<feature type="transmembrane region" description="Helical" evidence="6">
    <location>
        <begin position="96"/>
        <end position="112"/>
    </location>
</feature>
<dbReference type="InterPro" id="IPR017562">
    <property type="entry name" value="Cyt_c_biogenesis_CcsA"/>
</dbReference>
<dbReference type="AlphaFoldDB" id="H5STZ0"/>
<evidence type="ECO:0000256" key="2">
    <source>
        <dbReference type="ARBA" id="ARBA00022692"/>
    </source>
</evidence>
<organism evidence="8">
    <name type="scientific">Acetithermum autotrophicum</name>
    <dbReference type="NCBI Taxonomy" id="1446466"/>
    <lineage>
        <taxon>Bacteria</taxon>
        <taxon>Candidatus Bipolaricaulota</taxon>
        <taxon>Candidatus Acetithermum</taxon>
    </lineage>
</organism>
<comment type="subcellular location">
    <subcellularLocation>
        <location evidence="1">Membrane</location>
        <topology evidence="1">Multi-pass membrane protein</topology>
    </subcellularLocation>
</comment>
<evidence type="ECO:0000313" key="8">
    <source>
        <dbReference type="EMBL" id="BAL59990.1"/>
    </source>
</evidence>
<proteinExistence type="predicted"/>
<feature type="transmembrane region" description="Helical" evidence="6">
    <location>
        <begin position="119"/>
        <end position="139"/>
    </location>
</feature>
<evidence type="ECO:0000256" key="3">
    <source>
        <dbReference type="ARBA" id="ARBA00022748"/>
    </source>
</evidence>
<keyword evidence="2 6" id="KW-0812">Transmembrane</keyword>
<feature type="transmembrane region" description="Helical" evidence="6">
    <location>
        <begin position="264"/>
        <end position="285"/>
    </location>
</feature>